<dbReference type="SUPFAM" id="SSF53098">
    <property type="entry name" value="Ribonuclease H-like"/>
    <property type="match status" value="1"/>
</dbReference>
<proteinExistence type="inferred from homology"/>
<keyword evidence="4" id="KW-0808">Transferase</keyword>
<feature type="domain" description="DNA-directed DNA polymerase family B mitochondria/virus" evidence="10">
    <location>
        <begin position="186"/>
        <end position="252"/>
    </location>
</feature>
<dbReference type="AlphaFoldDB" id="A0A3G9GXR9"/>
<dbReference type="GO" id="GO:0003887">
    <property type="term" value="F:DNA-directed DNA polymerase activity"/>
    <property type="evidence" value="ECO:0007669"/>
    <property type="project" value="UniProtKB-KW"/>
</dbReference>
<organism evidence="11">
    <name type="scientific">Stropharia rugosoannulata</name>
    <dbReference type="NCBI Taxonomy" id="68746"/>
    <lineage>
        <taxon>Eukaryota</taxon>
        <taxon>Fungi</taxon>
        <taxon>Dikarya</taxon>
        <taxon>Basidiomycota</taxon>
        <taxon>Agaricomycotina</taxon>
        <taxon>Agaricomycetes</taxon>
        <taxon>Agaricomycetidae</taxon>
        <taxon>Agaricales</taxon>
        <taxon>Agaricineae</taxon>
        <taxon>Strophariaceae</taxon>
        <taxon>Stropharia</taxon>
    </lineage>
</organism>
<reference evidence="11" key="1">
    <citation type="journal article" date="2018" name="Mitochondrial DNA Part B Resour">
        <title>The complete mitochondrial genome sequence of the edible mushroom Stropharia rugosoannulata (Strophariaceae, Basidiomycota).</title>
        <authorList>
            <person name="Suzuki T."/>
            <person name="Ono A."/>
            <person name="Choi J.-H."/>
            <person name="Wu J."/>
            <person name="Kawagishi H."/>
            <person name="Dohra H."/>
        </authorList>
    </citation>
    <scope>NUCLEOTIDE SEQUENCE</scope>
    <source>
        <strain evidence="11">NBRC31871</strain>
    </source>
</reference>
<dbReference type="Gene3D" id="3.30.420.10">
    <property type="entry name" value="Ribonuclease H-like superfamily/Ribonuclease H"/>
    <property type="match status" value="1"/>
</dbReference>
<comment type="similarity">
    <text evidence="1">Belongs to the DNA polymerase type-B family.</text>
</comment>
<protein>
    <recommendedName>
        <fullName evidence="3">Probable DNA polymerase</fullName>
        <ecNumber evidence="2">2.7.7.7</ecNumber>
    </recommendedName>
</protein>
<dbReference type="GO" id="GO:0003677">
    <property type="term" value="F:DNA binding"/>
    <property type="evidence" value="ECO:0007669"/>
    <property type="project" value="UniProtKB-KW"/>
</dbReference>
<evidence type="ECO:0000313" key="11">
    <source>
        <dbReference type="EMBL" id="BBG67082.1"/>
    </source>
</evidence>
<evidence type="ECO:0000256" key="1">
    <source>
        <dbReference type="ARBA" id="ARBA00005755"/>
    </source>
</evidence>
<keyword evidence="7" id="KW-0239">DNA-directed DNA polymerase</keyword>
<keyword evidence="11" id="KW-0496">Mitochondrion</keyword>
<feature type="domain" description="DNA-directed DNA polymerase family B mitochondria/virus" evidence="10">
    <location>
        <begin position="93"/>
        <end position="168"/>
    </location>
</feature>
<evidence type="ECO:0000256" key="3">
    <source>
        <dbReference type="ARBA" id="ARBA00014385"/>
    </source>
</evidence>
<evidence type="ECO:0000256" key="4">
    <source>
        <dbReference type="ARBA" id="ARBA00022679"/>
    </source>
</evidence>
<dbReference type="Pfam" id="PF03175">
    <property type="entry name" value="DNA_pol_B_2"/>
    <property type="match status" value="2"/>
</dbReference>
<dbReference type="InterPro" id="IPR004868">
    <property type="entry name" value="DNA-dir_DNA_pol_B_mt/vir"/>
</dbReference>
<dbReference type="EMBL" id="AP019006">
    <property type="protein sequence ID" value="BBG67082.1"/>
    <property type="molecule type" value="Genomic_DNA"/>
</dbReference>
<keyword evidence="5" id="KW-0548">Nucleotidyltransferase</keyword>
<sequence length="254" mass="29064">MVIKPLKSKKFYDKESLKGFNAMDVENLTLPNHDGLQLPVVISLCGPSISKLFIIESNRLDCAIKKGDVNLIDHLVTGLWLDFFYYLENNPLPDTIFAHNLGGFDGLFLYKALLKSRDKDNVKAIIDNKNKFISITYQTPCGIKYVWKDSYRVFPISLSDLCETFGVDGKIGEYKDEYNDISVFSKDNSLKNFLDYALQDAKALYEALHKAQNIYYDQYHVDVTTIFSTSTLSLKIFRQGFLKTDIPIMSRSED</sequence>
<dbReference type="EC" id="2.7.7.7" evidence="2"/>
<accession>A0A3G9GXR9</accession>
<evidence type="ECO:0000256" key="6">
    <source>
        <dbReference type="ARBA" id="ARBA00022705"/>
    </source>
</evidence>
<dbReference type="InterPro" id="IPR012337">
    <property type="entry name" value="RNaseH-like_sf"/>
</dbReference>
<geneLocation type="mitochondrion" evidence="11"/>
<evidence type="ECO:0000256" key="5">
    <source>
        <dbReference type="ARBA" id="ARBA00022695"/>
    </source>
</evidence>
<evidence type="ECO:0000256" key="2">
    <source>
        <dbReference type="ARBA" id="ARBA00012417"/>
    </source>
</evidence>
<evidence type="ECO:0000256" key="7">
    <source>
        <dbReference type="ARBA" id="ARBA00022932"/>
    </source>
</evidence>
<evidence type="ECO:0000256" key="8">
    <source>
        <dbReference type="ARBA" id="ARBA00023125"/>
    </source>
</evidence>
<evidence type="ECO:0000256" key="9">
    <source>
        <dbReference type="ARBA" id="ARBA00049244"/>
    </source>
</evidence>
<dbReference type="InterPro" id="IPR036397">
    <property type="entry name" value="RNaseH_sf"/>
</dbReference>
<evidence type="ECO:0000259" key="10">
    <source>
        <dbReference type="Pfam" id="PF03175"/>
    </source>
</evidence>
<dbReference type="GO" id="GO:0000166">
    <property type="term" value="F:nucleotide binding"/>
    <property type="evidence" value="ECO:0007669"/>
    <property type="project" value="InterPro"/>
</dbReference>
<name>A0A3G9GXR9_9AGAR</name>
<keyword evidence="6" id="KW-0235">DNA replication</keyword>
<comment type="catalytic activity">
    <reaction evidence="9">
        <text>DNA(n) + a 2'-deoxyribonucleoside 5'-triphosphate = DNA(n+1) + diphosphate</text>
        <dbReference type="Rhea" id="RHEA:22508"/>
        <dbReference type="Rhea" id="RHEA-COMP:17339"/>
        <dbReference type="Rhea" id="RHEA-COMP:17340"/>
        <dbReference type="ChEBI" id="CHEBI:33019"/>
        <dbReference type="ChEBI" id="CHEBI:61560"/>
        <dbReference type="ChEBI" id="CHEBI:173112"/>
        <dbReference type="EC" id="2.7.7.7"/>
    </reaction>
</comment>
<gene>
    <name evidence="11" type="primary">orf254</name>
</gene>
<keyword evidence="8" id="KW-0238">DNA-binding</keyword>
<dbReference type="GO" id="GO:0006260">
    <property type="term" value="P:DNA replication"/>
    <property type="evidence" value="ECO:0007669"/>
    <property type="project" value="UniProtKB-KW"/>
</dbReference>